<evidence type="ECO:0000256" key="1">
    <source>
        <dbReference type="SAM" id="Coils"/>
    </source>
</evidence>
<name>A0A8S3VDK4_MYTED</name>
<dbReference type="GO" id="GO:0007165">
    <property type="term" value="P:signal transduction"/>
    <property type="evidence" value="ECO:0007669"/>
    <property type="project" value="InterPro"/>
</dbReference>
<organism evidence="4 5">
    <name type="scientific">Mytilus edulis</name>
    <name type="common">Blue mussel</name>
    <dbReference type="NCBI Taxonomy" id="6550"/>
    <lineage>
        <taxon>Eukaryota</taxon>
        <taxon>Metazoa</taxon>
        <taxon>Spiralia</taxon>
        <taxon>Lophotrochozoa</taxon>
        <taxon>Mollusca</taxon>
        <taxon>Bivalvia</taxon>
        <taxon>Autobranchia</taxon>
        <taxon>Pteriomorphia</taxon>
        <taxon>Mytilida</taxon>
        <taxon>Mytiloidea</taxon>
        <taxon>Mytilidae</taxon>
        <taxon>Mytilinae</taxon>
        <taxon>Mytilus</taxon>
    </lineage>
</organism>
<feature type="compositionally biased region" description="Basic and acidic residues" evidence="2">
    <location>
        <begin position="298"/>
        <end position="318"/>
    </location>
</feature>
<comment type="caution">
    <text evidence="4">The sequence shown here is derived from an EMBL/GenBank/DDBJ whole genome shotgun (WGS) entry which is preliminary data.</text>
</comment>
<dbReference type="AlphaFoldDB" id="A0A8S3VDK4"/>
<evidence type="ECO:0000256" key="2">
    <source>
        <dbReference type="SAM" id="MobiDB-lite"/>
    </source>
</evidence>
<reference evidence="4" key="1">
    <citation type="submission" date="2021-03" db="EMBL/GenBank/DDBJ databases">
        <authorList>
            <person name="Bekaert M."/>
        </authorList>
    </citation>
    <scope>NUCLEOTIDE SEQUENCE</scope>
</reference>
<dbReference type="InterPro" id="IPR011029">
    <property type="entry name" value="DEATH-like_dom_sf"/>
</dbReference>
<dbReference type="InterPro" id="IPR000488">
    <property type="entry name" value="Death_dom"/>
</dbReference>
<evidence type="ECO:0000313" key="5">
    <source>
        <dbReference type="Proteomes" id="UP000683360"/>
    </source>
</evidence>
<dbReference type="Gene3D" id="1.10.533.10">
    <property type="entry name" value="Death Domain, Fas"/>
    <property type="match status" value="1"/>
</dbReference>
<proteinExistence type="predicted"/>
<dbReference type="Proteomes" id="UP000683360">
    <property type="component" value="Unassembled WGS sequence"/>
</dbReference>
<feature type="coiled-coil region" evidence="1">
    <location>
        <begin position="354"/>
        <end position="452"/>
    </location>
</feature>
<evidence type="ECO:0000313" key="4">
    <source>
        <dbReference type="EMBL" id="CAG2252980.1"/>
    </source>
</evidence>
<dbReference type="CDD" id="cd01670">
    <property type="entry name" value="Death"/>
    <property type="match status" value="1"/>
</dbReference>
<feature type="domain" description="Death" evidence="3">
    <location>
        <begin position="506"/>
        <end position="599"/>
    </location>
</feature>
<gene>
    <name evidence="4" type="ORF">MEDL_64535</name>
</gene>
<evidence type="ECO:0000259" key="3">
    <source>
        <dbReference type="PROSITE" id="PS50017"/>
    </source>
</evidence>
<dbReference type="OrthoDB" id="6076830at2759"/>
<dbReference type="SUPFAM" id="SSF47986">
    <property type="entry name" value="DEATH domain"/>
    <property type="match status" value="1"/>
</dbReference>
<dbReference type="EMBL" id="CAJPWZ010003137">
    <property type="protein sequence ID" value="CAG2252980.1"/>
    <property type="molecule type" value="Genomic_DNA"/>
</dbReference>
<keyword evidence="1" id="KW-0175">Coiled coil</keyword>
<protein>
    <recommendedName>
        <fullName evidence="3">Death domain-containing protein</fullName>
    </recommendedName>
</protein>
<sequence>MGYAEQRIVIKTCINCKKRGKMSVNIDNNEVLRESVADKDLKLSIVHFDDIIYEKNAVKERGNDHREQGIHSVPEGTSFIRVRDEKAIILVEEVEKIVSHFKNKWLKDATDDHVDSWIDLIALAKEHAGMPKCKTVEEFGQELTKIRKHEAMSENKILLNDMLKIAERAKMFDGMIPDIHNKLQRAFERVSKYCISFSLEAENQDIRAIQDYENNILKWEEDIPNGLAEVNRKYHDYLEAKNISMEAYIETYGNILHNMTYTLESLPKICEPMRDWVLADETYPRKIMQEIRKIEKKKEEVSESHRRQFNRKNEDSSRVQRTIYNSKKVKDQLQNAMYERKQCRKREMAVQDNIDIIQEDMDEKKKELDETLKQFSNRKSNSPTLFDVLSAKVDTLHDEIQTLENQMKVHRRNMSRMKEDRLRVQKDIHTCKKVHEKTLKDTQKVYEVLEREELNAKRLADQDAVLAARIKAAYRVRQIKLHPLTVKKIYLGGYVPGQMNGVTDHLAEALRVTAAEVGKNWTTLYRKLPFNPPRDKSNLDYDIEAIDWTRSTNTEYKDLAYKGLEKWRKLSNKASTNALIRTLNSMKKQSIAQQLQRTVIIT</sequence>
<accession>A0A8S3VDK4</accession>
<keyword evidence="5" id="KW-1185">Reference proteome</keyword>
<feature type="region of interest" description="Disordered" evidence="2">
    <location>
        <begin position="298"/>
        <end position="319"/>
    </location>
</feature>
<dbReference type="PROSITE" id="PS50017">
    <property type="entry name" value="DEATH_DOMAIN"/>
    <property type="match status" value="1"/>
</dbReference>